<gene>
    <name evidence="2" type="ORF">GCM10020366_21310</name>
</gene>
<evidence type="ECO:0000313" key="3">
    <source>
        <dbReference type="Proteomes" id="UP001500483"/>
    </source>
</evidence>
<dbReference type="EMBL" id="BAAAYK010000038">
    <property type="protein sequence ID" value="GAA3356607.1"/>
    <property type="molecule type" value="Genomic_DNA"/>
</dbReference>
<name>A0ABP6RLP5_9PSEU</name>
<organism evidence="2 3">
    <name type="scientific">Saccharopolyspora gregorii</name>
    <dbReference type="NCBI Taxonomy" id="33914"/>
    <lineage>
        <taxon>Bacteria</taxon>
        <taxon>Bacillati</taxon>
        <taxon>Actinomycetota</taxon>
        <taxon>Actinomycetes</taxon>
        <taxon>Pseudonocardiales</taxon>
        <taxon>Pseudonocardiaceae</taxon>
        <taxon>Saccharopolyspora</taxon>
    </lineage>
</organism>
<reference evidence="3" key="1">
    <citation type="journal article" date="2019" name="Int. J. Syst. Evol. Microbiol.">
        <title>The Global Catalogue of Microorganisms (GCM) 10K type strain sequencing project: providing services to taxonomists for standard genome sequencing and annotation.</title>
        <authorList>
            <consortium name="The Broad Institute Genomics Platform"/>
            <consortium name="The Broad Institute Genome Sequencing Center for Infectious Disease"/>
            <person name="Wu L."/>
            <person name="Ma J."/>
        </authorList>
    </citation>
    <scope>NUCLEOTIDE SEQUENCE [LARGE SCALE GENOMIC DNA]</scope>
    <source>
        <strain evidence="3">JCM 9687</strain>
    </source>
</reference>
<dbReference type="InterPro" id="IPR026954">
    <property type="entry name" value="PknH-like_Extracell"/>
</dbReference>
<dbReference type="Proteomes" id="UP001500483">
    <property type="component" value="Unassembled WGS sequence"/>
</dbReference>
<proteinExistence type="predicted"/>
<evidence type="ECO:0000313" key="2">
    <source>
        <dbReference type="EMBL" id="GAA3356607.1"/>
    </source>
</evidence>
<feature type="domain" description="PknH-like extracellular" evidence="1">
    <location>
        <begin position="37"/>
        <end position="222"/>
    </location>
</feature>
<dbReference type="InterPro" id="IPR038232">
    <property type="entry name" value="PknH-like_Extracell_sf"/>
</dbReference>
<protein>
    <recommendedName>
        <fullName evidence="1">PknH-like extracellular domain-containing protein</fullName>
    </recommendedName>
</protein>
<sequence>MFARGGRHWAVIAGAEFLVLTGVLAWVLWPAAVRAVPGTVQATVLSADEVGSALGVTLASTTSSSEPPPPLVADSDACTAAVGPATTTVYGRGWNRFYSVTHQDSEEVAEHVVTQVLGSYPEQGRAVAAFRELSEGVNGCDEAERTVVDDWSTDEITSNWFYDVYATTPDSLIWIAYQDGGDVWACYRQARLKGRTLLQVAVCEAGDGAPATAVVADRLASRVGV</sequence>
<accession>A0ABP6RLP5</accession>
<dbReference type="Gene3D" id="3.40.1000.70">
    <property type="entry name" value="PknH-like extracellular domain"/>
    <property type="match status" value="1"/>
</dbReference>
<dbReference type="Pfam" id="PF14032">
    <property type="entry name" value="PknH_C"/>
    <property type="match status" value="1"/>
</dbReference>
<evidence type="ECO:0000259" key="1">
    <source>
        <dbReference type="Pfam" id="PF14032"/>
    </source>
</evidence>
<keyword evidence="3" id="KW-1185">Reference proteome</keyword>
<dbReference type="RefSeq" id="WP_344925898.1">
    <property type="nucleotide sequence ID" value="NZ_BAAAYK010000038.1"/>
</dbReference>
<comment type="caution">
    <text evidence="2">The sequence shown here is derived from an EMBL/GenBank/DDBJ whole genome shotgun (WGS) entry which is preliminary data.</text>
</comment>